<dbReference type="EMBL" id="JABAIM010000001">
    <property type="protein sequence ID" value="NLR74305.1"/>
    <property type="molecule type" value="Genomic_DNA"/>
</dbReference>
<evidence type="ECO:0000259" key="6">
    <source>
        <dbReference type="PROSITE" id="PS50045"/>
    </source>
</evidence>
<dbReference type="SUPFAM" id="SSF55781">
    <property type="entry name" value="GAF domain-like"/>
    <property type="match status" value="1"/>
</dbReference>
<dbReference type="InterPro" id="IPR003018">
    <property type="entry name" value="GAF"/>
</dbReference>
<dbReference type="PROSITE" id="PS00676">
    <property type="entry name" value="SIGMA54_INTERACT_2"/>
    <property type="match status" value="1"/>
</dbReference>
<evidence type="ECO:0000313" key="7">
    <source>
        <dbReference type="EMBL" id="NLR74305.1"/>
    </source>
</evidence>
<protein>
    <submittedName>
        <fullName evidence="7">Sigma-54-dependent Fis family transcriptional regulator</fullName>
    </submittedName>
</protein>
<keyword evidence="5" id="KW-0804">Transcription</keyword>
<dbReference type="AlphaFoldDB" id="A0A847S672"/>
<dbReference type="GO" id="GO:0043565">
    <property type="term" value="F:sequence-specific DNA binding"/>
    <property type="evidence" value="ECO:0007669"/>
    <property type="project" value="InterPro"/>
</dbReference>
<dbReference type="Gene3D" id="3.40.50.300">
    <property type="entry name" value="P-loop containing nucleotide triphosphate hydrolases"/>
    <property type="match status" value="1"/>
</dbReference>
<dbReference type="InterPro" id="IPR025944">
    <property type="entry name" value="Sigma_54_int_dom_CS"/>
</dbReference>
<evidence type="ECO:0000256" key="2">
    <source>
        <dbReference type="ARBA" id="ARBA00022840"/>
    </source>
</evidence>
<organism evidence="7 8">
    <name type="scientific">Leeia aquatica</name>
    <dbReference type="NCBI Taxonomy" id="2725557"/>
    <lineage>
        <taxon>Bacteria</taxon>
        <taxon>Pseudomonadati</taxon>
        <taxon>Pseudomonadota</taxon>
        <taxon>Betaproteobacteria</taxon>
        <taxon>Neisseriales</taxon>
        <taxon>Leeiaceae</taxon>
        <taxon>Leeia</taxon>
    </lineage>
</organism>
<dbReference type="PRINTS" id="PR01590">
    <property type="entry name" value="HTHFIS"/>
</dbReference>
<keyword evidence="2" id="KW-0067">ATP-binding</keyword>
<comment type="caution">
    <text evidence="7">The sequence shown here is derived from an EMBL/GenBank/DDBJ whole genome shotgun (WGS) entry which is preliminary data.</text>
</comment>
<dbReference type="SUPFAM" id="SSF46689">
    <property type="entry name" value="Homeodomain-like"/>
    <property type="match status" value="1"/>
</dbReference>
<dbReference type="FunFam" id="3.40.50.300:FF:000006">
    <property type="entry name" value="DNA-binding transcriptional regulator NtrC"/>
    <property type="match status" value="1"/>
</dbReference>
<accession>A0A847S672</accession>
<dbReference type="PANTHER" id="PTHR32071:SF77">
    <property type="entry name" value="TRANSCRIPTIONAL REGULATORY PROTEIN"/>
    <property type="match status" value="1"/>
</dbReference>
<gene>
    <name evidence="7" type="ORF">HF682_03945</name>
</gene>
<dbReference type="InterPro" id="IPR025943">
    <property type="entry name" value="Sigma_54_int_dom_ATP-bd_2"/>
</dbReference>
<dbReference type="GO" id="GO:0005524">
    <property type="term" value="F:ATP binding"/>
    <property type="evidence" value="ECO:0007669"/>
    <property type="project" value="UniProtKB-KW"/>
</dbReference>
<dbReference type="InterPro" id="IPR027417">
    <property type="entry name" value="P-loop_NTPase"/>
</dbReference>
<dbReference type="InterPro" id="IPR058031">
    <property type="entry name" value="AAA_lid_NorR"/>
</dbReference>
<dbReference type="Gene3D" id="1.10.10.60">
    <property type="entry name" value="Homeodomain-like"/>
    <property type="match status" value="1"/>
</dbReference>
<dbReference type="PROSITE" id="PS50045">
    <property type="entry name" value="SIGMA54_INTERACT_4"/>
    <property type="match status" value="1"/>
</dbReference>
<dbReference type="Proteomes" id="UP000587991">
    <property type="component" value="Unassembled WGS sequence"/>
</dbReference>
<keyword evidence="1" id="KW-0547">Nucleotide-binding</keyword>
<evidence type="ECO:0000256" key="4">
    <source>
        <dbReference type="ARBA" id="ARBA00023125"/>
    </source>
</evidence>
<evidence type="ECO:0000256" key="1">
    <source>
        <dbReference type="ARBA" id="ARBA00022741"/>
    </source>
</evidence>
<keyword evidence="4" id="KW-0238">DNA-binding</keyword>
<dbReference type="Gene3D" id="1.10.8.60">
    <property type="match status" value="1"/>
</dbReference>
<dbReference type="InterPro" id="IPR002197">
    <property type="entry name" value="HTH_Fis"/>
</dbReference>
<dbReference type="Pfam" id="PF01590">
    <property type="entry name" value="GAF"/>
    <property type="match status" value="1"/>
</dbReference>
<dbReference type="InterPro" id="IPR025662">
    <property type="entry name" value="Sigma_54_int_dom_ATP-bd_1"/>
</dbReference>
<dbReference type="Pfam" id="PF00158">
    <property type="entry name" value="Sigma54_activat"/>
    <property type="match status" value="1"/>
</dbReference>
<keyword evidence="3" id="KW-0805">Transcription regulation</keyword>
<dbReference type="SMART" id="SM00382">
    <property type="entry name" value="AAA"/>
    <property type="match status" value="1"/>
</dbReference>
<evidence type="ECO:0000256" key="5">
    <source>
        <dbReference type="ARBA" id="ARBA00023163"/>
    </source>
</evidence>
<dbReference type="InterPro" id="IPR029016">
    <property type="entry name" value="GAF-like_dom_sf"/>
</dbReference>
<dbReference type="Pfam" id="PF02954">
    <property type="entry name" value="HTH_8"/>
    <property type="match status" value="1"/>
</dbReference>
<dbReference type="Gene3D" id="3.30.450.40">
    <property type="match status" value="1"/>
</dbReference>
<dbReference type="PANTHER" id="PTHR32071">
    <property type="entry name" value="TRANSCRIPTIONAL REGULATORY PROTEIN"/>
    <property type="match status" value="1"/>
</dbReference>
<dbReference type="PROSITE" id="PS00688">
    <property type="entry name" value="SIGMA54_INTERACT_3"/>
    <property type="match status" value="1"/>
</dbReference>
<sequence>MLPAQTGPDLRRARQRYLAHGEAPPADLVGAMLSRSWQRCLAAGLAPVGRLPSPLQLDASQVARASDRQSELVAHARPVMEYLYGQTRDSGSMVILADDRGVLLQTLGDMDFLSRAERVALMQGASWHENQRGTNAIGTAIAECAPIAIHGAEHFLERNGFLTCAAAPVMAPTGRLLGVLDISGEQRCRHPHTFGLVRAAAQMIENRLFEARHGDAIRLRFHPLPEGISTVAEGVLALTEDGCCSGANRAGLALLGLVPADLGLTPVTQVFQIRVADLVAWGRQHPGEAMPVLRHNGQRVFLRVELAHGARRIVAAEPARSTPPQDAFTRLDSGDAALQTAISKARRVLGKPIALLLQGESGVGKELFAKACHESGPRQARPFVAVNCATLPENLIEAELFGYLPGAFSGARKEGCPGRIRAAHGGTLFLDEIGDMPLAQQARLLRVLQEHEVVPVGGSTPVPVDFVLICATHRNLKQDMEAGRFRADLYYRINGLTLMLPPLRERSDFAALTARVLHELSPEQPRYLDDRVAAAFARYHWPGNLRQLVNALRTACALMGDDEHTLSWDHLPDDLLDELHSQPTPLPSPHPPENLHALSNAAILRTITCCEGNMSEAARRLGISRNTLYRRMKGMPN</sequence>
<dbReference type="InterPro" id="IPR003593">
    <property type="entry name" value="AAA+_ATPase"/>
</dbReference>
<dbReference type="InterPro" id="IPR009057">
    <property type="entry name" value="Homeodomain-like_sf"/>
</dbReference>
<dbReference type="CDD" id="cd00009">
    <property type="entry name" value="AAA"/>
    <property type="match status" value="1"/>
</dbReference>
<dbReference type="PROSITE" id="PS00675">
    <property type="entry name" value="SIGMA54_INTERACT_1"/>
    <property type="match status" value="1"/>
</dbReference>
<dbReference type="RefSeq" id="WP_168875927.1">
    <property type="nucleotide sequence ID" value="NZ_JABAIM010000001.1"/>
</dbReference>
<dbReference type="Pfam" id="PF25601">
    <property type="entry name" value="AAA_lid_14"/>
    <property type="match status" value="1"/>
</dbReference>
<evidence type="ECO:0000256" key="3">
    <source>
        <dbReference type="ARBA" id="ARBA00023015"/>
    </source>
</evidence>
<dbReference type="GO" id="GO:0006355">
    <property type="term" value="P:regulation of DNA-templated transcription"/>
    <property type="evidence" value="ECO:0007669"/>
    <property type="project" value="InterPro"/>
</dbReference>
<evidence type="ECO:0000313" key="8">
    <source>
        <dbReference type="Proteomes" id="UP000587991"/>
    </source>
</evidence>
<feature type="domain" description="Sigma-54 factor interaction" evidence="6">
    <location>
        <begin position="331"/>
        <end position="557"/>
    </location>
</feature>
<proteinExistence type="predicted"/>
<reference evidence="7 8" key="1">
    <citation type="submission" date="2020-04" db="EMBL/GenBank/DDBJ databases">
        <title>Draft genome of Leeia sp. IMCC25680.</title>
        <authorList>
            <person name="Song J."/>
            <person name="Cho J.-C."/>
        </authorList>
    </citation>
    <scope>NUCLEOTIDE SEQUENCE [LARGE SCALE GENOMIC DNA]</scope>
    <source>
        <strain evidence="7 8">IMCC25680</strain>
    </source>
</reference>
<keyword evidence="8" id="KW-1185">Reference proteome</keyword>
<name>A0A847S672_9NEIS</name>
<dbReference type="InterPro" id="IPR002078">
    <property type="entry name" value="Sigma_54_int"/>
</dbReference>
<dbReference type="SUPFAM" id="SSF52540">
    <property type="entry name" value="P-loop containing nucleoside triphosphate hydrolases"/>
    <property type="match status" value="1"/>
</dbReference>